<organism evidence="3 4">
    <name type="scientific">Aspergillus cavernicola</name>
    <dbReference type="NCBI Taxonomy" id="176166"/>
    <lineage>
        <taxon>Eukaryota</taxon>
        <taxon>Fungi</taxon>
        <taxon>Dikarya</taxon>
        <taxon>Ascomycota</taxon>
        <taxon>Pezizomycotina</taxon>
        <taxon>Eurotiomycetes</taxon>
        <taxon>Eurotiomycetidae</taxon>
        <taxon>Eurotiales</taxon>
        <taxon>Aspergillaceae</taxon>
        <taxon>Aspergillus</taxon>
        <taxon>Aspergillus subgen. Nidulantes</taxon>
    </lineage>
</organism>
<accession>A0ABR4IUJ7</accession>
<comment type="caution">
    <text evidence="3">The sequence shown here is derived from an EMBL/GenBank/DDBJ whole genome shotgun (WGS) entry which is preliminary data.</text>
</comment>
<name>A0ABR4IUJ7_9EURO</name>
<dbReference type="EMBL" id="JBFXLS010000009">
    <property type="protein sequence ID" value="KAL2831443.1"/>
    <property type="molecule type" value="Genomic_DNA"/>
</dbReference>
<dbReference type="GO" id="GO:0016787">
    <property type="term" value="F:hydrolase activity"/>
    <property type="evidence" value="ECO:0007669"/>
    <property type="project" value="UniProtKB-KW"/>
</dbReference>
<dbReference type="Gene3D" id="3.40.50.1820">
    <property type="entry name" value="alpha/beta hydrolase"/>
    <property type="match status" value="1"/>
</dbReference>
<protein>
    <submittedName>
        <fullName evidence="3">Alpha/Beta hydrolase protein</fullName>
    </submittedName>
</protein>
<proteinExistence type="predicted"/>
<feature type="non-terminal residue" evidence="3">
    <location>
        <position position="1"/>
    </location>
</feature>
<reference evidence="3 4" key="1">
    <citation type="submission" date="2024-07" db="EMBL/GenBank/DDBJ databases">
        <title>Section-level genome sequencing and comparative genomics of Aspergillus sections Usti and Cavernicolus.</title>
        <authorList>
            <consortium name="Lawrence Berkeley National Laboratory"/>
            <person name="Nybo J.L."/>
            <person name="Vesth T.C."/>
            <person name="Theobald S."/>
            <person name="Frisvad J.C."/>
            <person name="Larsen T.O."/>
            <person name="Kjaerboelling I."/>
            <person name="Rothschild-Mancinelli K."/>
            <person name="Lyhne E.K."/>
            <person name="Kogle M.E."/>
            <person name="Barry K."/>
            <person name="Clum A."/>
            <person name="Na H."/>
            <person name="Ledsgaard L."/>
            <person name="Lin J."/>
            <person name="Lipzen A."/>
            <person name="Kuo A."/>
            <person name="Riley R."/>
            <person name="Mondo S."/>
            <person name="LaButti K."/>
            <person name="Haridas S."/>
            <person name="Pangalinan J."/>
            <person name="Salamov A.A."/>
            <person name="Simmons B.A."/>
            <person name="Magnuson J.K."/>
            <person name="Chen J."/>
            <person name="Drula E."/>
            <person name="Henrissat B."/>
            <person name="Wiebenga A."/>
            <person name="Lubbers R.J."/>
            <person name="Gomes A.C."/>
            <person name="Makela M.R."/>
            <person name="Stajich J."/>
            <person name="Grigoriev I.V."/>
            <person name="Mortensen U.H."/>
            <person name="De vries R.P."/>
            <person name="Baker S.E."/>
            <person name="Andersen M.R."/>
        </authorList>
    </citation>
    <scope>NUCLEOTIDE SEQUENCE [LARGE SCALE GENOMIC DNA]</scope>
    <source>
        <strain evidence="3 4">CBS 600.67</strain>
    </source>
</reference>
<dbReference type="PANTHER" id="PTHR48081:SF3">
    <property type="entry name" value="ALPHA_BETA HYDROLASE FOLD-3 DOMAIN-CONTAINING PROTEIN"/>
    <property type="match status" value="1"/>
</dbReference>
<dbReference type="InterPro" id="IPR013094">
    <property type="entry name" value="AB_hydrolase_3"/>
</dbReference>
<dbReference type="InterPro" id="IPR029058">
    <property type="entry name" value="AB_hydrolase_fold"/>
</dbReference>
<dbReference type="PANTHER" id="PTHR48081">
    <property type="entry name" value="AB HYDROLASE SUPERFAMILY PROTEIN C4A8.06C"/>
    <property type="match status" value="1"/>
</dbReference>
<keyword evidence="1 3" id="KW-0378">Hydrolase</keyword>
<dbReference type="SUPFAM" id="SSF53474">
    <property type="entry name" value="alpha/beta-Hydrolases"/>
    <property type="match status" value="1"/>
</dbReference>
<evidence type="ECO:0000313" key="4">
    <source>
        <dbReference type="Proteomes" id="UP001610335"/>
    </source>
</evidence>
<gene>
    <name evidence="3" type="ORF">BDW59DRAFT_140176</name>
</gene>
<dbReference type="Proteomes" id="UP001610335">
    <property type="component" value="Unassembled WGS sequence"/>
</dbReference>
<sequence length="326" mass="35872">MTTPLDPKLQGFDLIQATYKQVGDHVIRTDILVPQTPHPGKRPTLIRFHGGGLVMGDSLFLPFWAQWLSDFALQYGAVIISPNYRLLPQATGQDIYDDVEDFWTWLHSPAAHDLLAAHTTPTELDLTRILTTGDSAGGLLSINLGLAHATEIRATTATFPCIDMKSLDFTTPRANPPFGHHMPESVIQDTIAASPTTPFSSAATPAHLGYMLATIQHGRLGAWYARDSEGSPREGLLHPMDRLEQPGVEIPQGGITILHGRQDSAVPVHQSERFVARAREVLKGQPVGDRVTLTIRDGDHGFDKDVRYEEAWLQEALKTAVETWLA</sequence>
<feature type="domain" description="Alpha/beta hydrolase fold-3" evidence="2">
    <location>
        <begin position="46"/>
        <end position="164"/>
    </location>
</feature>
<evidence type="ECO:0000259" key="2">
    <source>
        <dbReference type="Pfam" id="PF07859"/>
    </source>
</evidence>
<dbReference type="Pfam" id="PF07859">
    <property type="entry name" value="Abhydrolase_3"/>
    <property type="match status" value="1"/>
</dbReference>
<dbReference type="InterPro" id="IPR050300">
    <property type="entry name" value="GDXG_lipolytic_enzyme"/>
</dbReference>
<evidence type="ECO:0000256" key="1">
    <source>
        <dbReference type="ARBA" id="ARBA00022801"/>
    </source>
</evidence>
<evidence type="ECO:0000313" key="3">
    <source>
        <dbReference type="EMBL" id="KAL2831443.1"/>
    </source>
</evidence>
<keyword evidence="4" id="KW-1185">Reference proteome</keyword>